<gene>
    <name evidence="2" type="ORF">COHA_008450</name>
</gene>
<comment type="caution">
    <text evidence="2">The sequence shown here is derived from an EMBL/GenBank/DDBJ whole genome shotgun (WGS) entry which is preliminary data.</text>
</comment>
<dbReference type="PANTHER" id="PTHR21521:SF0">
    <property type="entry name" value="AMUN, ISOFORM A"/>
    <property type="match status" value="1"/>
</dbReference>
<feature type="region of interest" description="Disordered" evidence="1">
    <location>
        <begin position="239"/>
        <end position="258"/>
    </location>
</feature>
<keyword evidence="3" id="KW-1185">Reference proteome</keyword>
<feature type="region of interest" description="Disordered" evidence="1">
    <location>
        <begin position="101"/>
        <end position="143"/>
    </location>
</feature>
<protein>
    <submittedName>
        <fullName evidence="2">Uncharacterized protein</fullName>
    </submittedName>
</protein>
<feature type="compositionally biased region" description="Low complexity" evidence="1">
    <location>
        <begin position="239"/>
        <end position="251"/>
    </location>
</feature>
<sequence>MASLWSESSPEAWQAALDGYSEAVAGKGKEGLPELDRWFHEELPAALRTRQPPHMTQPELVKLVDWKLKRGKWRPRLLDFAKQADPAAVEAASRAAFAALAGSGGSAGSGGKASSKAGGKVKAGGAEGGSSEASGRQEAPQPTEAAIKQALAELCVLKGVGPATASAALEAFDPSVPFSSDEAMLAALNSKDYTVPKVLELTAALRNKAAALSKASGRQWTPREVEQALFAAAVGGGCSAAAAGGSAGASRSGKKRKR</sequence>
<reference evidence="2" key="1">
    <citation type="submission" date="2020-11" db="EMBL/GenBank/DDBJ databases">
        <title>Chlorella ohadii genome sequencing and assembly.</title>
        <authorList>
            <person name="Murik O."/>
            <person name="Treves H."/>
            <person name="Kedem I."/>
            <person name="Shotland Y."/>
            <person name="Kaplan A."/>
        </authorList>
    </citation>
    <scope>NUCLEOTIDE SEQUENCE</scope>
    <source>
        <strain evidence="2">1</strain>
    </source>
</reference>
<feature type="compositionally biased region" description="Gly residues" evidence="1">
    <location>
        <begin position="102"/>
        <end position="111"/>
    </location>
</feature>
<name>A0AAD5DK50_9CHLO</name>
<organism evidence="2 3">
    <name type="scientific">Chlorella ohadii</name>
    <dbReference type="NCBI Taxonomy" id="2649997"/>
    <lineage>
        <taxon>Eukaryota</taxon>
        <taxon>Viridiplantae</taxon>
        <taxon>Chlorophyta</taxon>
        <taxon>core chlorophytes</taxon>
        <taxon>Trebouxiophyceae</taxon>
        <taxon>Chlorellales</taxon>
        <taxon>Chlorellaceae</taxon>
        <taxon>Chlorella clade</taxon>
        <taxon>Chlorella</taxon>
    </lineage>
</organism>
<feature type="compositionally biased region" description="Low complexity" evidence="1">
    <location>
        <begin position="129"/>
        <end position="139"/>
    </location>
</feature>
<accession>A0AAD5DK50</accession>
<evidence type="ECO:0000256" key="1">
    <source>
        <dbReference type="SAM" id="MobiDB-lite"/>
    </source>
</evidence>
<dbReference type="Proteomes" id="UP001205105">
    <property type="component" value="Unassembled WGS sequence"/>
</dbReference>
<dbReference type="PANTHER" id="PTHR21521">
    <property type="entry name" value="AMUN, ISOFORM A"/>
    <property type="match status" value="1"/>
</dbReference>
<proteinExistence type="predicted"/>
<evidence type="ECO:0000313" key="2">
    <source>
        <dbReference type="EMBL" id="KAI7837728.1"/>
    </source>
</evidence>
<dbReference type="EMBL" id="JADXDR010000144">
    <property type="protein sequence ID" value="KAI7837728.1"/>
    <property type="molecule type" value="Genomic_DNA"/>
</dbReference>
<evidence type="ECO:0000313" key="3">
    <source>
        <dbReference type="Proteomes" id="UP001205105"/>
    </source>
</evidence>
<dbReference type="AlphaFoldDB" id="A0AAD5DK50"/>